<dbReference type="PANTHER" id="PTHR23518">
    <property type="entry name" value="C-METHYLTRANSFERASE"/>
    <property type="match status" value="1"/>
</dbReference>
<feature type="non-terminal residue" evidence="6">
    <location>
        <position position="332"/>
    </location>
</feature>
<keyword evidence="3 4" id="KW-0472">Membrane</keyword>
<dbReference type="PANTHER" id="PTHR23518:SF2">
    <property type="entry name" value="MAJOR FACILITATOR SUPERFAMILY TRANSPORTER"/>
    <property type="match status" value="1"/>
</dbReference>
<dbReference type="Pfam" id="PF07690">
    <property type="entry name" value="MFS_1"/>
    <property type="match status" value="1"/>
</dbReference>
<name>A0A2J6X464_9BACT</name>
<organism evidence="6 7">
    <name type="scientific">Caldisericum exile</name>
    <dbReference type="NCBI Taxonomy" id="693075"/>
    <lineage>
        <taxon>Bacteria</taxon>
        <taxon>Pseudomonadati</taxon>
        <taxon>Caldisericota/Cryosericota group</taxon>
        <taxon>Caldisericota</taxon>
        <taxon>Caldisericia</taxon>
        <taxon>Caldisericales</taxon>
        <taxon>Caldisericaceae</taxon>
        <taxon>Caldisericum</taxon>
    </lineage>
</organism>
<evidence type="ECO:0000256" key="1">
    <source>
        <dbReference type="ARBA" id="ARBA00022692"/>
    </source>
</evidence>
<comment type="caution">
    <text evidence="6">The sequence shown here is derived from an EMBL/GenBank/DDBJ whole genome shotgun (WGS) entry which is preliminary data.</text>
</comment>
<dbReference type="InterPro" id="IPR011701">
    <property type="entry name" value="MFS"/>
</dbReference>
<dbReference type="GO" id="GO:0022857">
    <property type="term" value="F:transmembrane transporter activity"/>
    <property type="evidence" value="ECO:0007669"/>
    <property type="project" value="InterPro"/>
</dbReference>
<dbReference type="Gene3D" id="1.20.1250.20">
    <property type="entry name" value="MFS general substrate transporter like domains"/>
    <property type="match status" value="2"/>
</dbReference>
<evidence type="ECO:0000256" key="4">
    <source>
        <dbReference type="SAM" id="Phobius"/>
    </source>
</evidence>
<evidence type="ECO:0000256" key="3">
    <source>
        <dbReference type="ARBA" id="ARBA00023136"/>
    </source>
</evidence>
<dbReference type="Proteomes" id="UP000236910">
    <property type="component" value="Unassembled WGS sequence"/>
</dbReference>
<sequence>MKKKLNPNVIILGLASFFTDISTEMITKVLPLFLESIGAGGAFIGVVEGLAETIASLLKVFSGYISDKVRNRKWLTIFGYAESTISKAFLLVVNSPVGVLAVRAFERIGKGIRTSPRDALIASYTDETNRGFYFGLHRALDTLGAALGPLLGFWVLEKFGKTNYREIFKIALIPAVIAVIILFFIQEKKLENGKKVHISFLSNLKLGKRYYMFLISILIFTLGNSSDAFITMYSGSIGVIPTTILLMWTLHSIVYAALSTPLGSLSDKIGRKTTLIIGILIYGLSYLLFAITKEPNFLWFVFALYGVYYAMSEGIQKAFVSDLVTDDKMRGT</sequence>
<dbReference type="CDD" id="cd17370">
    <property type="entry name" value="MFS_MJ1317_like"/>
    <property type="match status" value="1"/>
</dbReference>
<dbReference type="InterPro" id="IPR020846">
    <property type="entry name" value="MFS_dom"/>
</dbReference>
<proteinExistence type="predicted"/>
<feature type="transmembrane region" description="Helical" evidence="4">
    <location>
        <begin position="167"/>
        <end position="185"/>
    </location>
</feature>
<dbReference type="AlphaFoldDB" id="A0A2J6X464"/>
<gene>
    <name evidence="6" type="ORF">C0175_06215</name>
</gene>
<feature type="transmembrane region" description="Helical" evidence="4">
    <location>
        <begin position="239"/>
        <end position="262"/>
    </location>
</feature>
<evidence type="ECO:0000313" key="7">
    <source>
        <dbReference type="Proteomes" id="UP000236910"/>
    </source>
</evidence>
<dbReference type="SUPFAM" id="SSF103473">
    <property type="entry name" value="MFS general substrate transporter"/>
    <property type="match status" value="1"/>
</dbReference>
<protein>
    <submittedName>
        <fullName evidence="6">MFS transporter</fullName>
    </submittedName>
</protein>
<evidence type="ECO:0000259" key="5">
    <source>
        <dbReference type="PROSITE" id="PS50850"/>
    </source>
</evidence>
<accession>A0A2J6X464</accession>
<dbReference type="PROSITE" id="PS50850">
    <property type="entry name" value="MFS"/>
    <property type="match status" value="1"/>
</dbReference>
<feature type="transmembrane region" description="Helical" evidence="4">
    <location>
        <begin position="297"/>
        <end position="320"/>
    </location>
</feature>
<feature type="domain" description="Major facilitator superfamily (MFS) profile" evidence="5">
    <location>
        <begin position="8"/>
        <end position="332"/>
    </location>
</feature>
<evidence type="ECO:0000313" key="6">
    <source>
        <dbReference type="EMBL" id="PMP81070.1"/>
    </source>
</evidence>
<dbReference type="InterPro" id="IPR036259">
    <property type="entry name" value="MFS_trans_sf"/>
</dbReference>
<feature type="transmembrane region" description="Helical" evidence="4">
    <location>
        <begin position="39"/>
        <end position="65"/>
    </location>
</feature>
<reference evidence="6 7" key="1">
    <citation type="submission" date="2018-01" db="EMBL/GenBank/DDBJ databases">
        <title>Metagenomic assembled genomes from two thermal pools in the Uzon Caldera, Kamchatka, Russia.</title>
        <authorList>
            <person name="Wilkins L."/>
            <person name="Ettinger C."/>
        </authorList>
    </citation>
    <scope>NUCLEOTIDE SEQUENCE [LARGE SCALE GENOMIC DNA]</scope>
    <source>
        <strain evidence="6">ARK-10</strain>
    </source>
</reference>
<keyword evidence="2 4" id="KW-1133">Transmembrane helix</keyword>
<keyword evidence="1 4" id="KW-0812">Transmembrane</keyword>
<feature type="transmembrane region" description="Helical" evidence="4">
    <location>
        <begin position="210"/>
        <end position="233"/>
    </location>
</feature>
<evidence type="ECO:0000256" key="2">
    <source>
        <dbReference type="ARBA" id="ARBA00022989"/>
    </source>
</evidence>
<feature type="transmembrane region" description="Helical" evidence="4">
    <location>
        <begin position="274"/>
        <end position="291"/>
    </location>
</feature>
<dbReference type="EMBL" id="PNIX01000351">
    <property type="protein sequence ID" value="PMP81070.1"/>
    <property type="molecule type" value="Genomic_DNA"/>
</dbReference>